<accession>A0A4U6WKX0</accession>
<dbReference type="SUPFAM" id="SSF55455">
    <property type="entry name" value="SRF-like"/>
    <property type="match status" value="1"/>
</dbReference>
<dbReference type="EMBL" id="CM016552">
    <property type="protein sequence ID" value="TKW38967.1"/>
    <property type="molecule type" value="Genomic_DNA"/>
</dbReference>
<dbReference type="Gene3D" id="3.40.1810.10">
    <property type="entry name" value="Transcription factor, MADS-box"/>
    <property type="match status" value="1"/>
</dbReference>
<dbReference type="Proteomes" id="UP000298652">
    <property type="component" value="Chromosome 1"/>
</dbReference>
<dbReference type="OMA" id="ILRTCLP"/>
<dbReference type="PROSITE" id="PS50066">
    <property type="entry name" value="MADS_BOX_2"/>
    <property type="match status" value="1"/>
</dbReference>
<keyword evidence="5" id="KW-0539">Nucleus</keyword>
<evidence type="ECO:0000313" key="8">
    <source>
        <dbReference type="Proteomes" id="UP000298652"/>
    </source>
</evidence>
<organism evidence="7 8">
    <name type="scientific">Setaria viridis</name>
    <name type="common">Green bristlegrass</name>
    <name type="synonym">Setaria italica subsp. viridis</name>
    <dbReference type="NCBI Taxonomy" id="4556"/>
    <lineage>
        <taxon>Eukaryota</taxon>
        <taxon>Viridiplantae</taxon>
        <taxon>Streptophyta</taxon>
        <taxon>Embryophyta</taxon>
        <taxon>Tracheophyta</taxon>
        <taxon>Spermatophyta</taxon>
        <taxon>Magnoliopsida</taxon>
        <taxon>Liliopsida</taxon>
        <taxon>Poales</taxon>
        <taxon>Poaceae</taxon>
        <taxon>PACMAD clade</taxon>
        <taxon>Panicoideae</taxon>
        <taxon>Panicodae</taxon>
        <taxon>Paniceae</taxon>
        <taxon>Cenchrinae</taxon>
        <taxon>Setaria</taxon>
    </lineage>
</organism>
<evidence type="ECO:0000259" key="6">
    <source>
        <dbReference type="PROSITE" id="PS50066"/>
    </source>
</evidence>
<comment type="subcellular location">
    <subcellularLocation>
        <location evidence="1">Nucleus</location>
    </subcellularLocation>
</comment>
<dbReference type="GO" id="GO:0046983">
    <property type="term" value="F:protein dimerization activity"/>
    <property type="evidence" value="ECO:0007669"/>
    <property type="project" value="InterPro"/>
</dbReference>
<dbReference type="InterPro" id="IPR036879">
    <property type="entry name" value="TF_MADSbox_sf"/>
</dbReference>
<keyword evidence="8" id="KW-1185">Reference proteome</keyword>
<evidence type="ECO:0000256" key="5">
    <source>
        <dbReference type="ARBA" id="ARBA00023242"/>
    </source>
</evidence>
<dbReference type="Pfam" id="PF00319">
    <property type="entry name" value="SRF-TF"/>
    <property type="match status" value="1"/>
</dbReference>
<name>A0A4U6WKX0_SETVI</name>
<sequence length="163" mass="17921">MAQNQTSFSERTNTLLSMAKDLSQEFGAHVAVIEFSPTGEPKAYGAPTADSILRTCLPEIHSSPFQACSETMGEATARVDGMKREAEETAFLDVVERARQATSLMKILAAQASVGKQNWWEVDVEALGVDELPVFVTALDVLRTDVQRHLDAMESSRKEKMQS</sequence>
<reference evidence="7" key="1">
    <citation type="submission" date="2019-03" db="EMBL/GenBank/DDBJ databases">
        <title>WGS assembly of Setaria viridis.</title>
        <authorList>
            <person name="Huang P."/>
            <person name="Jenkins J."/>
            <person name="Grimwood J."/>
            <person name="Barry K."/>
            <person name="Healey A."/>
            <person name="Mamidi S."/>
            <person name="Sreedasyam A."/>
            <person name="Shu S."/>
            <person name="Feldman M."/>
            <person name="Wu J."/>
            <person name="Yu Y."/>
            <person name="Chen C."/>
            <person name="Johnson J."/>
            <person name="Rokhsar D."/>
            <person name="Baxter I."/>
            <person name="Schmutz J."/>
            <person name="Brutnell T."/>
            <person name="Kellogg E."/>
        </authorList>
    </citation>
    <scope>NUCLEOTIDE SEQUENCE [LARGE SCALE GENOMIC DNA]</scope>
</reference>
<dbReference type="GO" id="GO:0005634">
    <property type="term" value="C:nucleus"/>
    <property type="evidence" value="ECO:0007669"/>
    <property type="project" value="UniProtKB-SubCell"/>
</dbReference>
<gene>
    <name evidence="7" type="ORF">SEVIR_1G147100v2</name>
</gene>
<evidence type="ECO:0000256" key="1">
    <source>
        <dbReference type="ARBA" id="ARBA00004123"/>
    </source>
</evidence>
<evidence type="ECO:0000256" key="2">
    <source>
        <dbReference type="ARBA" id="ARBA00023015"/>
    </source>
</evidence>
<evidence type="ECO:0000313" key="7">
    <source>
        <dbReference type="EMBL" id="TKW38967.1"/>
    </source>
</evidence>
<feature type="domain" description="MADS-box" evidence="6">
    <location>
        <begin position="1"/>
        <end position="48"/>
    </location>
</feature>
<proteinExistence type="predicted"/>
<keyword evidence="4" id="KW-0804">Transcription</keyword>
<dbReference type="Gramene" id="TKW38967">
    <property type="protein sequence ID" value="TKW38967"/>
    <property type="gene ID" value="SEVIR_1G147100v2"/>
</dbReference>
<protein>
    <recommendedName>
        <fullName evidence="6">MADS-box domain-containing protein</fullName>
    </recommendedName>
</protein>
<keyword evidence="3" id="KW-0238">DNA-binding</keyword>
<keyword evidence="2" id="KW-0805">Transcription regulation</keyword>
<evidence type="ECO:0000256" key="4">
    <source>
        <dbReference type="ARBA" id="ARBA00023163"/>
    </source>
</evidence>
<dbReference type="GO" id="GO:0003677">
    <property type="term" value="F:DNA binding"/>
    <property type="evidence" value="ECO:0007669"/>
    <property type="project" value="UniProtKB-KW"/>
</dbReference>
<dbReference type="AlphaFoldDB" id="A0A4U6WKX0"/>
<dbReference type="InterPro" id="IPR002100">
    <property type="entry name" value="TF_MADSbox"/>
</dbReference>
<evidence type="ECO:0000256" key="3">
    <source>
        <dbReference type="ARBA" id="ARBA00023125"/>
    </source>
</evidence>